<dbReference type="PANTHER" id="PTHR15590:SF0">
    <property type="entry name" value="CX9C MOTIF-CONTAINING PROTEIN 4"/>
    <property type="match status" value="1"/>
</dbReference>
<dbReference type="GO" id="GO:0005758">
    <property type="term" value="C:mitochondrial intermembrane space"/>
    <property type="evidence" value="ECO:0007669"/>
    <property type="project" value="UniProtKB-SubCell"/>
</dbReference>
<gene>
    <name evidence="7" type="ORF">HYPSUDRAFT_191374</name>
</gene>
<protein>
    <recommendedName>
        <fullName evidence="3">Cx9C motif-containing protein 4, mitochondrial</fullName>
    </recommendedName>
</protein>
<dbReference type="EMBL" id="KN817593">
    <property type="protein sequence ID" value="KJA18156.1"/>
    <property type="molecule type" value="Genomic_DNA"/>
</dbReference>
<dbReference type="Pfam" id="PF08991">
    <property type="entry name" value="CMC4"/>
    <property type="match status" value="1"/>
</dbReference>
<keyword evidence="8" id="KW-1185">Reference proteome</keyword>
<dbReference type="InterPro" id="IPR027179">
    <property type="entry name" value="CMC4"/>
</dbReference>
<evidence type="ECO:0000256" key="3">
    <source>
        <dbReference type="ARBA" id="ARBA00019406"/>
    </source>
</evidence>
<dbReference type="InterPro" id="IPR009069">
    <property type="entry name" value="Cys_alpha_HP_mot_SF"/>
</dbReference>
<name>A0A0D2NN18_HYPSF</name>
<dbReference type="AlphaFoldDB" id="A0A0D2NN18"/>
<accession>A0A0D2NN18</accession>
<proteinExistence type="inferred from homology"/>
<evidence type="ECO:0000256" key="2">
    <source>
        <dbReference type="ARBA" id="ARBA00009858"/>
    </source>
</evidence>
<evidence type="ECO:0000256" key="1">
    <source>
        <dbReference type="ARBA" id="ARBA00004569"/>
    </source>
</evidence>
<keyword evidence="5 6" id="KW-1015">Disulfide bond</keyword>
<evidence type="ECO:0000313" key="8">
    <source>
        <dbReference type="Proteomes" id="UP000054270"/>
    </source>
</evidence>
<dbReference type="OMA" id="YQEEKCQ"/>
<dbReference type="SUPFAM" id="SSF47072">
    <property type="entry name" value="Cysteine alpha-hairpin motif"/>
    <property type="match status" value="1"/>
</dbReference>
<dbReference type="Proteomes" id="UP000054270">
    <property type="component" value="Unassembled WGS sequence"/>
</dbReference>
<dbReference type="STRING" id="945553.A0A0D2NN18"/>
<comment type="subcellular location">
    <subcellularLocation>
        <location evidence="1">Mitochondrion intermembrane space</location>
    </subcellularLocation>
</comment>
<dbReference type="PANTHER" id="PTHR15590">
    <property type="entry name" value="CX9C MOTIF-CONTAINING PROTEIN 4"/>
    <property type="match status" value="1"/>
</dbReference>
<reference evidence="8" key="1">
    <citation type="submission" date="2014-04" db="EMBL/GenBank/DDBJ databases">
        <title>Evolutionary Origins and Diversification of the Mycorrhizal Mutualists.</title>
        <authorList>
            <consortium name="DOE Joint Genome Institute"/>
            <consortium name="Mycorrhizal Genomics Consortium"/>
            <person name="Kohler A."/>
            <person name="Kuo A."/>
            <person name="Nagy L.G."/>
            <person name="Floudas D."/>
            <person name="Copeland A."/>
            <person name="Barry K.W."/>
            <person name="Cichocki N."/>
            <person name="Veneault-Fourrey C."/>
            <person name="LaButti K."/>
            <person name="Lindquist E.A."/>
            <person name="Lipzen A."/>
            <person name="Lundell T."/>
            <person name="Morin E."/>
            <person name="Murat C."/>
            <person name="Riley R."/>
            <person name="Ohm R."/>
            <person name="Sun H."/>
            <person name="Tunlid A."/>
            <person name="Henrissat B."/>
            <person name="Grigoriev I.V."/>
            <person name="Hibbett D.S."/>
            <person name="Martin F."/>
        </authorList>
    </citation>
    <scope>NUCLEOTIDE SEQUENCE [LARGE SCALE GENOMIC DNA]</scope>
    <source>
        <strain evidence="8">FD-334 SS-4</strain>
    </source>
</reference>
<feature type="disulfide bond" evidence="6">
    <location>
        <begin position="12"/>
        <end position="43"/>
    </location>
</feature>
<sequence length="76" mass="8787">MPPKPAPNEPFCQTEACSLQSCLNKNTYAPEKCDRHLRNLYECCQRMYKATSDEGESTACPMPQVVNRWIKDHPRK</sequence>
<comment type="similarity">
    <text evidence="2">Belongs to the CMC4 family.</text>
</comment>
<dbReference type="Gene3D" id="1.10.287.1130">
    <property type="entry name" value="CytochromE C oxidase copper chaperone"/>
    <property type="match status" value="1"/>
</dbReference>
<evidence type="ECO:0000313" key="7">
    <source>
        <dbReference type="EMBL" id="KJA18156.1"/>
    </source>
</evidence>
<evidence type="ECO:0000256" key="6">
    <source>
        <dbReference type="PIRSR" id="PIRSR627179-50"/>
    </source>
</evidence>
<evidence type="ECO:0000256" key="5">
    <source>
        <dbReference type="ARBA" id="ARBA00023157"/>
    </source>
</evidence>
<dbReference type="PROSITE" id="PS51808">
    <property type="entry name" value="CHCH"/>
    <property type="match status" value="1"/>
</dbReference>
<feature type="disulfide bond" evidence="6">
    <location>
        <begin position="44"/>
        <end position="60"/>
    </location>
</feature>
<keyword evidence="4" id="KW-0496">Mitochondrion</keyword>
<feature type="disulfide bond" evidence="6">
    <location>
        <begin position="22"/>
        <end position="33"/>
    </location>
</feature>
<dbReference type="OrthoDB" id="13601at2759"/>
<evidence type="ECO:0000256" key="4">
    <source>
        <dbReference type="ARBA" id="ARBA00023128"/>
    </source>
</evidence>
<organism evidence="7 8">
    <name type="scientific">Hypholoma sublateritium (strain FD-334 SS-4)</name>
    <dbReference type="NCBI Taxonomy" id="945553"/>
    <lineage>
        <taxon>Eukaryota</taxon>
        <taxon>Fungi</taxon>
        <taxon>Dikarya</taxon>
        <taxon>Basidiomycota</taxon>
        <taxon>Agaricomycotina</taxon>
        <taxon>Agaricomycetes</taxon>
        <taxon>Agaricomycetidae</taxon>
        <taxon>Agaricales</taxon>
        <taxon>Agaricineae</taxon>
        <taxon>Strophariaceae</taxon>
        <taxon>Hypholoma</taxon>
    </lineage>
</organism>